<keyword evidence="1" id="KW-0732">Signal</keyword>
<dbReference type="EMBL" id="RCZH01000005">
    <property type="protein sequence ID" value="TPG41737.1"/>
    <property type="molecule type" value="Genomic_DNA"/>
</dbReference>
<feature type="signal peptide" evidence="1">
    <location>
        <begin position="1"/>
        <end position="22"/>
    </location>
</feature>
<comment type="caution">
    <text evidence="2">The sequence shown here is derived from an EMBL/GenBank/DDBJ whole genome shotgun (WGS) entry which is preliminary data.</text>
</comment>
<sequence length="215" mass="23969">MKTITFKLFILCIVLGTTACSSNDSTEKQTDSPEKKLYDYYVDSNMQKAIDQLGITINKGDTPPNVEGIYYIDPFRCTNSNFNDGYLGVNLGTSTLTLSNQNTTNLSVDFKNFTIYSHDAQNETWEGKGSFISGQGDKFSILLHSNGELDYGSYIAKYQNLIILSGELDIQDNNIKGIKNLQLASIMSDDYKDPHNTLIAIGQGRLFTNTYANMK</sequence>
<dbReference type="RefSeq" id="WP_140506282.1">
    <property type="nucleotide sequence ID" value="NZ_RCZH01000005.1"/>
</dbReference>
<feature type="chain" id="PRO_5021416263" evidence="1">
    <location>
        <begin position="23"/>
        <end position="215"/>
    </location>
</feature>
<gene>
    <name evidence="2" type="ORF">EAH81_09675</name>
</gene>
<evidence type="ECO:0000256" key="1">
    <source>
        <dbReference type="SAM" id="SignalP"/>
    </source>
</evidence>
<keyword evidence="3" id="KW-1185">Reference proteome</keyword>
<protein>
    <submittedName>
        <fullName evidence="2">Uncharacterized protein</fullName>
    </submittedName>
</protein>
<dbReference type="OrthoDB" id="673254at2"/>
<dbReference type="AlphaFoldDB" id="A0A502EW04"/>
<reference evidence="2 3" key="1">
    <citation type="journal article" date="2019" name="Environ. Microbiol.">
        <title>Species interactions and distinct microbial communities in high Arctic permafrost affected cryosols are associated with the CH4 and CO2 gas fluxes.</title>
        <authorList>
            <person name="Altshuler I."/>
            <person name="Hamel J."/>
            <person name="Turney S."/>
            <person name="Magnuson E."/>
            <person name="Levesque R."/>
            <person name="Greer C."/>
            <person name="Whyte L.G."/>
        </authorList>
    </citation>
    <scope>NUCLEOTIDE SEQUENCE [LARGE SCALE GENOMIC DNA]</scope>
    <source>
        <strain evidence="2 3">42</strain>
    </source>
</reference>
<organism evidence="2 3">
    <name type="scientific">Flavobacterium pectinovorum</name>
    <dbReference type="NCBI Taxonomy" id="29533"/>
    <lineage>
        <taxon>Bacteria</taxon>
        <taxon>Pseudomonadati</taxon>
        <taxon>Bacteroidota</taxon>
        <taxon>Flavobacteriia</taxon>
        <taxon>Flavobacteriales</taxon>
        <taxon>Flavobacteriaceae</taxon>
        <taxon>Flavobacterium</taxon>
    </lineage>
</organism>
<accession>A0A502EW04</accession>
<proteinExistence type="predicted"/>
<dbReference type="PROSITE" id="PS51257">
    <property type="entry name" value="PROKAR_LIPOPROTEIN"/>
    <property type="match status" value="1"/>
</dbReference>
<evidence type="ECO:0000313" key="3">
    <source>
        <dbReference type="Proteomes" id="UP000319700"/>
    </source>
</evidence>
<evidence type="ECO:0000313" key="2">
    <source>
        <dbReference type="EMBL" id="TPG41737.1"/>
    </source>
</evidence>
<name>A0A502EW04_9FLAO</name>
<dbReference type="Proteomes" id="UP000319700">
    <property type="component" value="Unassembled WGS sequence"/>
</dbReference>